<comment type="caution">
    <text evidence="1">The sequence shown here is derived from an EMBL/GenBank/DDBJ whole genome shotgun (WGS) entry which is preliminary data.</text>
</comment>
<reference evidence="1" key="1">
    <citation type="submission" date="2021-06" db="EMBL/GenBank/DDBJ databases">
        <authorList>
            <person name="Hodson N. C."/>
            <person name="Mongue J. A."/>
            <person name="Jaron S. K."/>
        </authorList>
    </citation>
    <scope>NUCLEOTIDE SEQUENCE</scope>
</reference>
<dbReference type="EMBL" id="CAJVCH010571353">
    <property type="protein sequence ID" value="CAG7837279.1"/>
    <property type="molecule type" value="Genomic_DNA"/>
</dbReference>
<dbReference type="AlphaFoldDB" id="A0A8J2LR62"/>
<proteinExistence type="predicted"/>
<protein>
    <submittedName>
        <fullName evidence="1">Uncharacterized protein</fullName>
    </submittedName>
</protein>
<keyword evidence="2" id="KW-1185">Reference proteome</keyword>
<accession>A0A8J2LR62</accession>
<dbReference type="Proteomes" id="UP000708208">
    <property type="component" value="Unassembled WGS sequence"/>
</dbReference>
<evidence type="ECO:0000313" key="1">
    <source>
        <dbReference type="EMBL" id="CAG7837279.1"/>
    </source>
</evidence>
<gene>
    <name evidence="1" type="ORF">AFUS01_LOCUS46419</name>
</gene>
<sequence>MGNSLDHLIYLRFQTGITRFFHEFALHLMKPVCIEIPTQLPQAYPCTFSSSPPPFPSMCVSMLNPGFLIEIHHQ</sequence>
<name>A0A8J2LR62_9HEXA</name>
<organism evidence="1 2">
    <name type="scientific">Allacma fusca</name>
    <dbReference type="NCBI Taxonomy" id="39272"/>
    <lineage>
        <taxon>Eukaryota</taxon>
        <taxon>Metazoa</taxon>
        <taxon>Ecdysozoa</taxon>
        <taxon>Arthropoda</taxon>
        <taxon>Hexapoda</taxon>
        <taxon>Collembola</taxon>
        <taxon>Symphypleona</taxon>
        <taxon>Sminthuridae</taxon>
        <taxon>Allacma</taxon>
    </lineage>
</organism>
<evidence type="ECO:0000313" key="2">
    <source>
        <dbReference type="Proteomes" id="UP000708208"/>
    </source>
</evidence>